<dbReference type="EMBL" id="BSXS01000434">
    <property type="protein sequence ID" value="GME72485.1"/>
    <property type="molecule type" value="Genomic_DNA"/>
</dbReference>
<comment type="caution">
    <text evidence="1">The sequence shown here is derived from an EMBL/GenBank/DDBJ whole genome shotgun (WGS) entry which is preliminary data.</text>
</comment>
<dbReference type="Proteomes" id="UP001165064">
    <property type="component" value="Unassembled WGS sequence"/>
</dbReference>
<reference evidence="1" key="1">
    <citation type="submission" date="2023-04" db="EMBL/GenBank/DDBJ databases">
        <title>Ambrosiozyma monospora NBRC 10751.</title>
        <authorList>
            <person name="Ichikawa N."/>
            <person name="Sato H."/>
            <person name="Tonouchi N."/>
        </authorList>
    </citation>
    <scope>NUCLEOTIDE SEQUENCE</scope>
    <source>
        <strain evidence="1">NBRC 10751</strain>
    </source>
</reference>
<sequence>MTGYHSSLPPLPSNNKRQIDPNQYQYQSPPQAQQQYQYQGAQNGYGAPPPQYGGYGQQQQYGQPPPQQQYNQQQQQQQYQGGMPPPRHETTLMPAPREEYAKLLPYTYLTLNILQNPELFKEYLVSIGKKKRPLFGSASKQEKQLVSQFSSRLVAEPGSRMKRKRILVL</sequence>
<accession>A0ACB5STS2</accession>
<organism evidence="1 2">
    <name type="scientific">Ambrosiozyma monospora</name>
    <name type="common">Yeast</name>
    <name type="synonym">Endomycopsis monosporus</name>
    <dbReference type="NCBI Taxonomy" id="43982"/>
    <lineage>
        <taxon>Eukaryota</taxon>
        <taxon>Fungi</taxon>
        <taxon>Dikarya</taxon>
        <taxon>Ascomycota</taxon>
        <taxon>Saccharomycotina</taxon>
        <taxon>Pichiomycetes</taxon>
        <taxon>Pichiales</taxon>
        <taxon>Pichiaceae</taxon>
        <taxon>Ambrosiozyma</taxon>
    </lineage>
</organism>
<keyword evidence="2" id="KW-1185">Reference proteome</keyword>
<proteinExistence type="predicted"/>
<evidence type="ECO:0000313" key="1">
    <source>
        <dbReference type="EMBL" id="GME72485.1"/>
    </source>
</evidence>
<evidence type="ECO:0000313" key="2">
    <source>
        <dbReference type="Proteomes" id="UP001165064"/>
    </source>
</evidence>
<protein>
    <submittedName>
        <fullName evidence="1">Unnamed protein product</fullName>
    </submittedName>
</protein>
<gene>
    <name evidence="1" type="ORF">Amon02_000101100</name>
</gene>
<name>A0ACB5STS2_AMBMO</name>